<feature type="binding site" evidence="6">
    <location>
        <begin position="83"/>
        <end position="90"/>
    </location>
    <ligand>
        <name>ATP</name>
        <dbReference type="ChEBI" id="CHEBI:30616"/>
    </ligand>
</feature>
<dbReference type="EMBL" id="JACICF010000001">
    <property type="protein sequence ID" value="MBB3764415.1"/>
    <property type="molecule type" value="Genomic_DNA"/>
</dbReference>
<dbReference type="HAMAP" id="MF_02040">
    <property type="entry name" value="Mrp_NBP35"/>
    <property type="match status" value="1"/>
</dbReference>
<dbReference type="AlphaFoldDB" id="A0A839Z488"/>
<evidence type="ECO:0000256" key="6">
    <source>
        <dbReference type="HAMAP-Rule" id="MF_02040"/>
    </source>
</evidence>
<comment type="caution">
    <text evidence="7">The sequence shown here is derived from an EMBL/GenBank/DDBJ whole genome shotgun (WGS) entry which is preliminary data.</text>
</comment>
<comment type="similarity">
    <text evidence="6">Belongs to the Mrp/NBP35 ATP-binding proteins family.</text>
</comment>
<evidence type="ECO:0000313" key="7">
    <source>
        <dbReference type="EMBL" id="MBB3764415.1"/>
    </source>
</evidence>
<comment type="function">
    <text evidence="6">Binds and transfers iron-sulfur (Fe-S) clusters to target apoproteins. Can hydrolyze ATP.</text>
</comment>
<dbReference type="CDD" id="cd02037">
    <property type="entry name" value="Mrp_NBP35"/>
    <property type="match status" value="1"/>
</dbReference>
<dbReference type="FunFam" id="3.40.50.300:FF:001119">
    <property type="entry name" value="Iron-sulfur cluster carrier protein"/>
    <property type="match status" value="1"/>
</dbReference>
<accession>A0A839Z488</accession>
<comment type="subunit">
    <text evidence="6">Homodimer.</text>
</comment>
<dbReference type="GO" id="GO:0051539">
    <property type="term" value="F:4 iron, 4 sulfur cluster binding"/>
    <property type="evidence" value="ECO:0007669"/>
    <property type="project" value="TreeGrafter"/>
</dbReference>
<dbReference type="Pfam" id="PF10609">
    <property type="entry name" value="ParA"/>
    <property type="match status" value="1"/>
</dbReference>
<dbReference type="GO" id="GO:0016887">
    <property type="term" value="F:ATP hydrolysis activity"/>
    <property type="evidence" value="ECO:0007669"/>
    <property type="project" value="UniProtKB-UniRule"/>
</dbReference>
<proteinExistence type="inferred from homology"/>
<dbReference type="GO" id="GO:0046872">
    <property type="term" value="F:metal ion binding"/>
    <property type="evidence" value="ECO:0007669"/>
    <property type="project" value="UniProtKB-KW"/>
</dbReference>
<keyword evidence="2 6" id="KW-0547">Nucleotide-binding</keyword>
<sequence>MTDKDAPLHLLNSHPDAGRIRSRRFRDGTAMLVVEASGLDGEQRDALEARLREAALAIPEVSAVQVAMSASKPQRTLIAIGSGKGGVGKSTVSANLAVALAKMGRKVGLIDADIYGPSQPTLLGAKTRPEARDKQLIPVEAQGVKLLSVGQLVGEGQALAWRGPMAAGALNQLVEGDWGNCEILLIDLPPGTGDVQLSLVQKSRPDGAVIVSTPQDLSLIDATRAVDLFGKTGVPVLGLIENMAGYRCPHCGEESDPFGTGGAEASARDLDIPFLGRLPLSASLREASDAGQPPAAGSGPAADTFAGLARALLAQLEKAKR</sequence>
<dbReference type="PANTHER" id="PTHR42961">
    <property type="entry name" value="IRON-SULFUR PROTEIN NUBPL"/>
    <property type="match status" value="1"/>
</dbReference>
<evidence type="ECO:0000256" key="2">
    <source>
        <dbReference type="ARBA" id="ARBA00022741"/>
    </source>
</evidence>
<evidence type="ECO:0000256" key="1">
    <source>
        <dbReference type="ARBA" id="ARBA00022723"/>
    </source>
</evidence>
<keyword evidence="4 6" id="KW-0408">Iron</keyword>
<dbReference type="GO" id="GO:0016226">
    <property type="term" value="P:iron-sulfur cluster assembly"/>
    <property type="evidence" value="ECO:0007669"/>
    <property type="project" value="InterPro"/>
</dbReference>
<keyword evidence="3 6" id="KW-0067">ATP-binding</keyword>
<evidence type="ECO:0000256" key="3">
    <source>
        <dbReference type="ARBA" id="ARBA00022840"/>
    </source>
</evidence>
<name>A0A839Z488_9SPHN</name>
<protein>
    <recommendedName>
        <fullName evidence="6">Iron-sulfur cluster carrier protein</fullName>
    </recommendedName>
</protein>
<dbReference type="InterPro" id="IPR027417">
    <property type="entry name" value="P-loop_NTPase"/>
</dbReference>
<keyword evidence="8" id="KW-1185">Reference proteome</keyword>
<dbReference type="InterPro" id="IPR019591">
    <property type="entry name" value="Mrp/NBP35_ATP-bd"/>
</dbReference>
<reference evidence="7 8" key="1">
    <citation type="submission" date="2020-08" db="EMBL/GenBank/DDBJ databases">
        <title>Genomic Encyclopedia of Type Strains, Phase IV (KMG-IV): sequencing the most valuable type-strain genomes for metagenomic binning, comparative biology and taxonomic classification.</title>
        <authorList>
            <person name="Goeker M."/>
        </authorList>
    </citation>
    <scope>NUCLEOTIDE SEQUENCE [LARGE SCALE GENOMIC DNA]</scope>
    <source>
        <strain evidence="7 8">DSM 24194</strain>
    </source>
</reference>
<dbReference type="InterPro" id="IPR044304">
    <property type="entry name" value="NUBPL-like"/>
</dbReference>
<dbReference type="RefSeq" id="WP_183933677.1">
    <property type="nucleotide sequence ID" value="NZ_JACICF010000001.1"/>
</dbReference>
<evidence type="ECO:0000256" key="4">
    <source>
        <dbReference type="ARBA" id="ARBA00023004"/>
    </source>
</evidence>
<keyword evidence="1 6" id="KW-0479">Metal-binding</keyword>
<evidence type="ECO:0000256" key="5">
    <source>
        <dbReference type="ARBA" id="ARBA00023014"/>
    </source>
</evidence>
<gene>
    <name evidence="7" type="ORF">FHS50_001438</name>
</gene>
<dbReference type="GO" id="GO:0005524">
    <property type="term" value="F:ATP binding"/>
    <property type="evidence" value="ECO:0007669"/>
    <property type="project" value="UniProtKB-UniRule"/>
</dbReference>
<keyword evidence="6" id="KW-0378">Hydrolase</keyword>
<dbReference type="InterPro" id="IPR033756">
    <property type="entry name" value="YlxH/NBP35"/>
</dbReference>
<organism evidence="7 8">
    <name type="scientific">Sphingomicrobium lutaoense</name>
    <dbReference type="NCBI Taxonomy" id="515949"/>
    <lineage>
        <taxon>Bacteria</taxon>
        <taxon>Pseudomonadati</taxon>
        <taxon>Pseudomonadota</taxon>
        <taxon>Alphaproteobacteria</taxon>
        <taxon>Sphingomonadales</taxon>
        <taxon>Sphingomonadaceae</taxon>
        <taxon>Sphingomicrobium</taxon>
    </lineage>
</organism>
<dbReference type="PANTHER" id="PTHR42961:SF2">
    <property type="entry name" value="IRON-SULFUR PROTEIN NUBPL"/>
    <property type="match status" value="1"/>
</dbReference>
<dbReference type="GO" id="GO:0140663">
    <property type="term" value="F:ATP-dependent FeS chaperone activity"/>
    <property type="evidence" value="ECO:0007669"/>
    <property type="project" value="InterPro"/>
</dbReference>
<keyword evidence="5 6" id="KW-0411">Iron-sulfur</keyword>
<evidence type="ECO:0000313" key="8">
    <source>
        <dbReference type="Proteomes" id="UP000578569"/>
    </source>
</evidence>
<dbReference type="Gene3D" id="3.40.50.300">
    <property type="entry name" value="P-loop containing nucleotide triphosphate hydrolases"/>
    <property type="match status" value="1"/>
</dbReference>
<dbReference type="SUPFAM" id="SSF52540">
    <property type="entry name" value="P-loop containing nucleoside triphosphate hydrolases"/>
    <property type="match status" value="1"/>
</dbReference>
<dbReference type="Proteomes" id="UP000578569">
    <property type="component" value="Unassembled WGS sequence"/>
</dbReference>